<evidence type="ECO:0000313" key="5">
    <source>
        <dbReference type="Proteomes" id="UP001500603"/>
    </source>
</evidence>
<dbReference type="InterPro" id="IPR005693">
    <property type="entry name" value="Mce"/>
</dbReference>
<dbReference type="Proteomes" id="UP001500603">
    <property type="component" value="Unassembled WGS sequence"/>
</dbReference>
<dbReference type="PANTHER" id="PTHR33371">
    <property type="entry name" value="INTERMEMBRANE PHOSPHOLIPID TRANSPORT SYSTEM BINDING PROTEIN MLAD-RELATED"/>
    <property type="match status" value="1"/>
</dbReference>
<dbReference type="InterPro" id="IPR024516">
    <property type="entry name" value="Mce_C"/>
</dbReference>
<feature type="compositionally biased region" description="Pro residues" evidence="1">
    <location>
        <begin position="376"/>
        <end position="385"/>
    </location>
</feature>
<gene>
    <name evidence="4" type="primary">lprM</name>
    <name evidence="4" type="ORF">GCM10023318_32920</name>
</gene>
<dbReference type="InterPro" id="IPR003399">
    <property type="entry name" value="Mce/MlaD"/>
</dbReference>
<dbReference type="PANTHER" id="PTHR33371:SF15">
    <property type="entry name" value="LIPOPROTEIN LPRN"/>
    <property type="match status" value="1"/>
</dbReference>
<keyword evidence="4" id="KW-0449">Lipoprotein</keyword>
<sequence>MSGMCGVARRVAAVSLAVSVVLVASGCGWRGLNSLPLPGTVGRGDGAYSVRIEMPDVSTIERNSPVLVDDVTVGTVTDIALVDQHALVTVGLVAEVELPENAVAKVGQTSLLGSTHIALAAPATEPAEGRLHEGSLIPLARAGQFPTTEQTLSSVSLVLSGGGLAQIRDIGAELNAALSGREDAVRVLLDHLDTLLRGLDGQRDDIVAAITEVDAMSARLAVHRDEIGDALDRLEPALTVLRDRRADLTHALTSLGDLGATADRLVGATAADLGAELRDLQPALAALADSGSALTDSTRYLLTYPFPIDTYANAVRGDYANGEVTLDLTLSTLDEALLLGTPLQGMLTGLEGILGHTDPGPARAGPMPLPDLLNPPVAPVPEGPR</sequence>
<accession>A0ABP9KHB5</accession>
<feature type="domain" description="Mce/MlaD" evidence="2">
    <location>
        <begin position="47"/>
        <end position="120"/>
    </location>
</feature>
<evidence type="ECO:0000259" key="3">
    <source>
        <dbReference type="Pfam" id="PF11887"/>
    </source>
</evidence>
<dbReference type="NCBIfam" id="TIGR00996">
    <property type="entry name" value="Mtu_fam_mce"/>
    <property type="match status" value="1"/>
</dbReference>
<comment type="caution">
    <text evidence="4">The sequence shown here is derived from an EMBL/GenBank/DDBJ whole genome shotgun (WGS) entry which is preliminary data.</text>
</comment>
<evidence type="ECO:0000256" key="1">
    <source>
        <dbReference type="SAM" id="MobiDB-lite"/>
    </source>
</evidence>
<dbReference type="InterPro" id="IPR052336">
    <property type="entry name" value="MlaD_Phospholipid_Transporter"/>
</dbReference>
<feature type="domain" description="Mammalian cell entry C-terminal" evidence="3">
    <location>
        <begin position="174"/>
        <end position="289"/>
    </location>
</feature>
<proteinExistence type="predicted"/>
<dbReference type="EMBL" id="BAABJM010000002">
    <property type="protein sequence ID" value="GAA5056037.1"/>
    <property type="molecule type" value="Genomic_DNA"/>
</dbReference>
<dbReference type="RefSeq" id="WP_345496245.1">
    <property type="nucleotide sequence ID" value="NZ_BAABJM010000002.1"/>
</dbReference>
<dbReference type="Pfam" id="PF11887">
    <property type="entry name" value="Mce4_CUP1"/>
    <property type="match status" value="1"/>
</dbReference>
<dbReference type="Pfam" id="PF02470">
    <property type="entry name" value="MlaD"/>
    <property type="match status" value="1"/>
</dbReference>
<organism evidence="4 5">
    <name type="scientific">Nocardia callitridis</name>
    <dbReference type="NCBI Taxonomy" id="648753"/>
    <lineage>
        <taxon>Bacteria</taxon>
        <taxon>Bacillati</taxon>
        <taxon>Actinomycetota</taxon>
        <taxon>Actinomycetes</taxon>
        <taxon>Mycobacteriales</taxon>
        <taxon>Nocardiaceae</taxon>
        <taxon>Nocardia</taxon>
    </lineage>
</organism>
<protein>
    <submittedName>
        <fullName evidence="4">Mce family lipoprotein LprM</fullName>
    </submittedName>
</protein>
<feature type="region of interest" description="Disordered" evidence="1">
    <location>
        <begin position="357"/>
        <end position="385"/>
    </location>
</feature>
<evidence type="ECO:0000313" key="4">
    <source>
        <dbReference type="EMBL" id="GAA5056037.1"/>
    </source>
</evidence>
<name>A0ABP9KHB5_9NOCA</name>
<reference evidence="5" key="1">
    <citation type="journal article" date="2019" name="Int. J. Syst. Evol. Microbiol.">
        <title>The Global Catalogue of Microorganisms (GCM) 10K type strain sequencing project: providing services to taxonomists for standard genome sequencing and annotation.</title>
        <authorList>
            <consortium name="The Broad Institute Genomics Platform"/>
            <consortium name="The Broad Institute Genome Sequencing Center for Infectious Disease"/>
            <person name="Wu L."/>
            <person name="Ma J."/>
        </authorList>
    </citation>
    <scope>NUCLEOTIDE SEQUENCE [LARGE SCALE GENOMIC DNA]</scope>
    <source>
        <strain evidence="5">JCM 18298</strain>
    </source>
</reference>
<keyword evidence="5" id="KW-1185">Reference proteome</keyword>
<evidence type="ECO:0000259" key="2">
    <source>
        <dbReference type="Pfam" id="PF02470"/>
    </source>
</evidence>